<evidence type="ECO:0000313" key="3">
    <source>
        <dbReference type="EMBL" id="KAI0305658.1"/>
    </source>
</evidence>
<feature type="region of interest" description="Disordered" evidence="1">
    <location>
        <begin position="98"/>
        <end position="128"/>
    </location>
</feature>
<name>A0AAD4M8X0_9AGAM</name>
<keyword evidence="2" id="KW-0732">Signal</keyword>
<sequence>MIRLVTLSVFLLLSSILTRRDPAVAPTTARVQPSYPGPAVAKRQVDDVLTLISTGTGPVLKPGLNLLGRFIKDADYGSGFSPSAFSVKAAHKRASALPNTGSTTFRFDNVEGTPPKLPAGSTPRRSSR</sequence>
<evidence type="ECO:0000313" key="4">
    <source>
        <dbReference type="Proteomes" id="UP001203297"/>
    </source>
</evidence>
<evidence type="ECO:0000256" key="1">
    <source>
        <dbReference type="SAM" id="MobiDB-lite"/>
    </source>
</evidence>
<gene>
    <name evidence="3" type="ORF">B0F90DRAFT_1699802</name>
</gene>
<feature type="chain" id="PRO_5042097844" evidence="2">
    <location>
        <begin position="19"/>
        <end position="128"/>
    </location>
</feature>
<proteinExistence type="predicted"/>
<dbReference type="AlphaFoldDB" id="A0AAD4M8X0"/>
<reference evidence="3" key="1">
    <citation type="journal article" date="2022" name="New Phytol.">
        <title>Evolutionary transition to the ectomycorrhizal habit in the genomes of a hyperdiverse lineage of mushroom-forming fungi.</title>
        <authorList>
            <person name="Looney B."/>
            <person name="Miyauchi S."/>
            <person name="Morin E."/>
            <person name="Drula E."/>
            <person name="Courty P.E."/>
            <person name="Kohler A."/>
            <person name="Kuo A."/>
            <person name="LaButti K."/>
            <person name="Pangilinan J."/>
            <person name="Lipzen A."/>
            <person name="Riley R."/>
            <person name="Andreopoulos W."/>
            <person name="He G."/>
            <person name="Johnson J."/>
            <person name="Nolan M."/>
            <person name="Tritt A."/>
            <person name="Barry K.W."/>
            <person name="Grigoriev I.V."/>
            <person name="Nagy L.G."/>
            <person name="Hibbett D."/>
            <person name="Henrissat B."/>
            <person name="Matheny P.B."/>
            <person name="Labbe J."/>
            <person name="Martin F.M."/>
        </authorList>
    </citation>
    <scope>NUCLEOTIDE SEQUENCE</scope>
    <source>
        <strain evidence="3">BPL690</strain>
    </source>
</reference>
<feature type="signal peptide" evidence="2">
    <location>
        <begin position="1"/>
        <end position="18"/>
    </location>
</feature>
<comment type="caution">
    <text evidence="3">The sequence shown here is derived from an EMBL/GenBank/DDBJ whole genome shotgun (WGS) entry which is preliminary data.</text>
</comment>
<accession>A0AAD4M8X0</accession>
<protein>
    <submittedName>
        <fullName evidence="3">Uncharacterized protein</fullName>
    </submittedName>
</protein>
<keyword evidence="4" id="KW-1185">Reference proteome</keyword>
<organism evidence="3 4">
    <name type="scientific">Multifurca ochricompacta</name>
    <dbReference type="NCBI Taxonomy" id="376703"/>
    <lineage>
        <taxon>Eukaryota</taxon>
        <taxon>Fungi</taxon>
        <taxon>Dikarya</taxon>
        <taxon>Basidiomycota</taxon>
        <taxon>Agaricomycotina</taxon>
        <taxon>Agaricomycetes</taxon>
        <taxon>Russulales</taxon>
        <taxon>Russulaceae</taxon>
        <taxon>Multifurca</taxon>
    </lineage>
</organism>
<dbReference type="Proteomes" id="UP001203297">
    <property type="component" value="Unassembled WGS sequence"/>
</dbReference>
<evidence type="ECO:0000256" key="2">
    <source>
        <dbReference type="SAM" id="SignalP"/>
    </source>
</evidence>
<dbReference type="EMBL" id="WTXG01000005">
    <property type="protein sequence ID" value="KAI0305658.1"/>
    <property type="molecule type" value="Genomic_DNA"/>
</dbReference>